<organism evidence="5 6">
    <name type="scientific">Glaciibacter psychrotolerans</name>
    <dbReference type="NCBI Taxonomy" id="670054"/>
    <lineage>
        <taxon>Bacteria</taxon>
        <taxon>Bacillati</taxon>
        <taxon>Actinomycetota</taxon>
        <taxon>Actinomycetes</taxon>
        <taxon>Micrococcales</taxon>
        <taxon>Microbacteriaceae</taxon>
        <taxon>Glaciibacter</taxon>
    </lineage>
</organism>
<dbReference type="GO" id="GO:0030313">
    <property type="term" value="C:cell envelope"/>
    <property type="evidence" value="ECO:0007669"/>
    <property type="project" value="UniProtKB-SubCell"/>
</dbReference>
<name>A0A7Z0EGX6_9MICO</name>
<keyword evidence="6" id="KW-1185">Reference proteome</keyword>
<feature type="chain" id="PRO_5031551143" evidence="3">
    <location>
        <begin position="33"/>
        <end position="396"/>
    </location>
</feature>
<dbReference type="NCBIfam" id="TIGR02543">
    <property type="entry name" value="List_Bact_rpt"/>
    <property type="match status" value="1"/>
</dbReference>
<dbReference type="Pfam" id="PF21722">
    <property type="entry name" value="Gly_rich_2"/>
    <property type="match status" value="1"/>
</dbReference>
<accession>A0A7Z0EGX6</accession>
<dbReference type="RefSeq" id="WP_179580056.1">
    <property type="nucleotide sequence ID" value="NZ_JACCFM010000001.1"/>
</dbReference>
<evidence type="ECO:0000313" key="6">
    <source>
        <dbReference type="Proteomes" id="UP000537260"/>
    </source>
</evidence>
<keyword evidence="2" id="KW-0472">Membrane</keyword>
<feature type="transmembrane region" description="Helical" evidence="2">
    <location>
        <begin position="369"/>
        <end position="387"/>
    </location>
</feature>
<dbReference type="AlphaFoldDB" id="A0A7Z0EGX6"/>
<evidence type="ECO:0000256" key="3">
    <source>
        <dbReference type="SAM" id="SignalP"/>
    </source>
</evidence>
<comment type="subcellular location">
    <subcellularLocation>
        <location evidence="1">Cell envelope</location>
    </subcellularLocation>
</comment>
<gene>
    <name evidence="5" type="ORF">HNR05_003253</name>
</gene>
<keyword evidence="3" id="KW-0732">Signal</keyword>
<reference evidence="5 6" key="1">
    <citation type="submission" date="2020-07" db="EMBL/GenBank/DDBJ databases">
        <title>Sequencing the genomes of 1000 actinobacteria strains.</title>
        <authorList>
            <person name="Klenk H.-P."/>
        </authorList>
    </citation>
    <scope>NUCLEOTIDE SEQUENCE [LARGE SCALE GENOMIC DNA]</scope>
    <source>
        <strain evidence="5 6">LI1</strain>
    </source>
</reference>
<comment type="caution">
    <text evidence="5">The sequence shown here is derived from an EMBL/GenBank/DDBJ whole genome shotgun (WGS) entry which is preliminary data.</text>
</comment>
<evidence type="ECO:0000313" key="5">
    <source>
        <dbReference type="EMBL" id="NYJ21462.1"/>
    </source>
</evidence>
<keyword evidence="2" id="KW-1133">Transmembrane helix</keyword>
<dbReference type="Proteomes" id="UP000537260">
    <property type="component" value="Unassembled WGS sequence"/>
</dbReference>
<feature type="signal peptide" evidence="3">
    <location>
        <begin position="1"/>
        <end position="32"/>
    </location>
</feature>
<dbReference type="Gene3D" id="2.60.40.4270">
    <property type="entry name" value="Listeria-Bacteroides repeat domain"/>
    <property type="match status" value="1"/>
</dbReference>
<keyword evidence="2" id="KW-0812">Transmembrane</keyword>
<evidence type="ECO:0000259" key="4">
    <source>
        <dbReference type="Pfam" id="PF21722"/>
    </source>
</evidence>
<sequence length="396" mass="37441">MQRAVKKTTTLVATAAVIGFSSLFTLGSPANAAPVGCDVGGTLLAGDICELRVTAGTISINPSAQMSQLEVLLVAGGGTGVDSSQNYGVGGGGGQVKVIGFGSDAPLTFVVGGSGQASTAAQGATLAQAAPGIGSMSGTGNAGYSPIGSIGGGGGGAGAASTTINGGAGTVVADIAPIGSLFSTDTNCYGGGGGGGSFNAVGAATCGAGVLVDGATTAIPVAPTPNSGGGGAGGGAVSDPALRLGASGLIVLRWVPLEDVTVSFVGNGHGAAVDPLTIVAGGTVTKPADPTAAGFVFNGWFSDAELTIPADFFAPVTASTTFYASWSAVTTPDVTPGTPDVTPGTPAVTPGAASGAGTLASTGVEVDPVTIPLGLAALGMGISLLAFRARRARKAN</sequence>
<dbReference type="EMBL" id="JACCFM010000001">
    <property type="protein sequence ID" value="NYJ21462.1"/>
    <property type="molecule type" value="Genomic_DNA"/>
</dbReference>
<proteinExistence type="predicted"/>
<dbReference type="InterPro" id="IPR049304">
    <property type="entry name" value="Gly_rich_dom"/>
</dbReference>
<protein>
    <submittedName>
        <fullName evidence="5">Putative repeat protein (TIGR02543 family)</fullName>
    </submittedName>
</protein>
<dbReference type="InterPro" id="IPR013378">
    <property type="entry name" value="InlB-like_B-rpt"/>
</dbReference>
<evidence type="ECO:0000256" key="2">
    <source>
        <dbReference type="SAM" id="Phobius"/>
    </source>
</evidence>
<dbReference type="Pfam" id="PF09479">
    <property type="entry name" value="Flg_new"/>
    <property type="match status" value="1"/>
</dbReference>
<evidence type="ECO:0000256" key="1">
    <source>
        <dbReference type="ARBA" id="ARBA00004196"/>
    </source>
</evidence>
<feature type="domain" description="Glycine-rich" evidence="4">
    <location>
        <begin position="54"/>
        <end position="254"/>
    </location>
</feature>
<dbReference type="InterPro" id="IPR042229">
    <property type="entry name" value="Listeria/Bacterioides_rpt_sf"/>
</dbReference>